<dbReference type="Proteomes" id="UP000504637">
    <property type="component" value="Unplaced"/>
</dbReference>
<name>A0A6J3MF21_9PEZI</name>
<evidence type="ECO:0000313" key="2">
    <source>
        <dbReference type="RefSeq" id="XP_033463637.1"/>
    </source>
</evidence>
<proteinExistence type="predicted"/>
<dbReference type="RefSeq" id="XP_033463637.1">
    <property type="nucleotide sequence ID" value="XM_033602891.1"/>
</dbReference>
<evidence type="ECO:0000313" key="1">
    <source>
        <dbReference type="Proteomes" id="UP000504637"/>
    </source>
</evidence>
<accession>A0A6J3MF21</accession>
<reference evidence="2" key="3">
    <citation type="submission" date="2025-08" db="UniProtKB">
        <authorList>
            <consortium name="RefSeq"/>
        </authorList>
    </citation>
    <scope>IDENTIFICATION</scope>
    <source>
        <strain evidence="2">CBS 342.82</strain>
    </source>
</reference>
<dbReference type="AlphaFoldDB" id="A0A6J3MF21"/>
<sequence length="142" mass="15710">MPLVDEIGVDACGGASDFWYDVSTKIRKLVVSHERSGFPRISQLIFTGTSASDACFRHVVRDALYDLVSESAMAVGDRPSNSSTAEGQWKTLFEFATARGAAEMAKRRQEGPILCKQTDACRKRREGTYATRFPTTMSLSLY</sequence>
<keyword evidence="1" id="KW-1185">Reference proteome</keyword>
<gene>
    <name evidence="2" type="ORF">K489DRAFT_367792</name>
</gene>
<reference evidence="2" key="1">
    <citation type="submission" date="2020-01" db="EMBL/GenBank/DDBJ databases">
        <authorList>
            <consortium name="DOE Joint Genome Institute"/>
            <person name="Haridas S."/>
            <person name="Albert R."/>
            <person name="Binder M."/>
            <person name="Bloem J."/>
            <person name="Labutti K."/>
            <person name="Salamov A."/>
            <person name="Andreopoulos B."/>
            <person name="Baker S.E."/>
            <person name="Barry K."/>
            <person name="Bills G."/>
            <person name="Bluhm B.H."/>
            <person name="Cannon C."/>
            <person name="Castanera R."/>
            <person name="Culley D.E."/>
            <person name="Daum C."/>
            <person name="Ezra D."/>
            <person name="Gonzalez J.B."/>
            <person name="Henrissat B."/>
            <person name="Kuo A."/>
            <person name="Liang C."/>
            <person name="Lipzen A."/>
            <person name="Lutzoni F."/>
            <person name="Magnuson J."/>
            <person name="Mondo S."/>
            <person name="Nolan M."/>
            <person name="Ohm R."/>
            <person name="Pangilinan J."/>
            <person name="Park H.-J."/>
            <person name="Ramirez L."/>
            <person name="Alfaro M."/>
            <person name="Sun H."/>
            <person name="Tritt A."/>
            <person name="Yoshinaga Y."/>
            <person name="Zwiers L.-H."/>
            <person name="Turgeon B.G."/>
            <person name="Goodwin S.B."/>
            <person name="Spatafora J.W."/>
            <person name="Crous P.W."/>
            <person name="Grigoriev I.V."/>
        </authorList>
    </citation>
    <scope>NUCLEOTIDE SEQUENCE</scope>
    <source>
        <strain evidence="2">CBS 342.82</strain>
    </source>
</reference>
<dbReference type="GeneID" id="54360691"/>
<protein>
    <submittedName>
        <fullName evidence="2">Uncharacterized protein</fullName>
    </submittedName>
</protein>
<reference evidence="2" key="2">
    <citation type="submission" date="2020-04" db="EMBL/GenBank/DDBJ databases">
        <authorList>
            <consortium name="NCBI Genome Project"/>
        </authorList>
    </citation>
    <scope>NUCLEOTIDE SEQUENCE</scope>
    <source>
        <strain evidence="2">CBS 342.82</strain>
    </source>
</reference>
<organism evidence="2">
    <name type="scientific">Dissoconium aciculare CBS 342.82</name>
    <dbReference type="NCBI Taxonomy" id="1314786"/>
    <lineage>
        <taxon>Eukaryota</taxon>
        <taxon>Fungi</taxon>
        <taxon>Dikarya</taxon>
        <taxon>Ascomycota</taxon>
        <taxon>Pezizomycotina</taxon>
        <taxon>Dothideomycetes</taxon>
        <taxon>Dothideomycetidae</taxon>
        <taxon>Mycosphaerellales</taxon>
        <taxon>Dissoconiaceae</taxon>
        <taxon>Dissoconium</taxon>
    </lineage>
</organism>
<dbReference type="OrthoDB" id="3643156at2759"/>